<gene>
    <name evidence="1" type="ORF">AWR27_14730</name>
</gene>
<dbReference type="RefSeq" id="WP_077131891.1">
    <property type="nucleotide sequence ID" value="NZ_CP014263.1"/>
</dbReference>
<sequence>MSVEKITFNQTHNVFLDNGIVAMYRYLRRIEDGELGKLKKFSLTEGTHFGLEPDNLWLNHHDLFGLLEDLYYEMGREVYDTYTDKQLAEGGNLFFTVGQNGELTATPFPKMNTYGLTELLTNNAQGTTSKEVNTEKIESIRKRDSALADKIEVEFNNRKLKLLSKVYFNEPYTKLTRLEPPQNAYFEPGPNPCYLTGESVKRLVDAQNISPFISGISAFSSHRSTNDKKVSWKALYLSRFAAAACFYQYPGKLRDALNVYLIYSDNLKNLYELLRDKFDKITRPADLLRQQEYIANFPMSDENNALGRAGDFIGRNENLFYMLHTLYNSVMKDRKSFEQLEMLKMLGIADRSIGIVSLRAESFAATMRPNQFENLHHVKFVFALIHRFRQQGVSIPNVWQSLKIIKPSLQSNRDRYCMERQFREKFVGKVLNAQSILSDMEGFFNDCYGYLLDVLNEPGKSIGFKRYNDLVKFITQYELIVNQEVMQNEDLQKRALGLGAQVGQGILNYNQNDRKTNARQGRKYIIALRKANQFAGFMDQLSRVQSRFTLNISRDLLEGINEDNYAWIKQFVIISALNQINPELSPKSQTNEN</sequence>
<dbReference type="OrthoDB" id="909991at2"/>
<evidence type="ECO:0000313" key="2">
    <source>
        <dbReference type="Proteomes" id="UP000187941"/>
    </source>
</evidence>
<dbReference type="EMBL" id="CP014263">
    <property type="protein sequence ID" value="AQG80467.1"/>
    <property type="molecule type" value="Genomic_DNA"/>
</dbReference>
<reference evidence="1 2" key="1">
    <citation type="submission" date="2016-01" db="EMBL/GenBank/DDBJ databases">
        <authorList>
            <person name="Oliw E.H."/>
        </authorList>
    </citation>
    <scope>NUCLEOTIDE SEQUENCE [LARGE SCALE GENOMIC DNA]</scope>
    <source>
        <strain evidence="1 2">DY10</strain>
    </source>
</reference>
<evidence type="ECO:0000313" key="1">
    <source>
        <dbReference type="EMBL" id="AQG80467.1"/>
    </source>
</evidence>
<name>A0A1P9WYK3_9BACT</name>
<dbReference type="Proteomes" id="UP000187941">
    <property type="component" value="Chromosome"/>
</dbReference>
<dbReference type="AlphaFoldDB" id="A0A1P9WYK3"/>
<organism evidence="1 2">
    <name type="scientific">Spirosoma montaniterrae</name>
    <dbReference type="NCBI Taxonomy" id="1178516"/>
    <lineage>
        <taxon>Bacteria</taxon>
        <taxon>Pseudomonadati</taxon>
        <taxon>Bacteroidota</taxon>
        <taxon>Cytophagia</taxon>
        <taxon>Cytophagales</taxon>
        <taxon>Cytophagaceae</taxon>
        <taxon>Spirosoma</taxon>
    </lineage>
</organism>
<protein>
    <submittedName>
        <fullName evidence="1">Uncharacterized protein</fullName>
    </submittedName>
</protein>
<keyword evidence="2" id="KW-1185">Reference proteome</keyword>
<dbReference type="STRING" id="1178516.AWR27_14730"/>
<accession>A0A1P9WYK3</accession>
<proteinExistence type="predicted"/>
<dbReference type="KEGG" id="smon:AWR27_14730"/>